<dbReference type="Pfam" id="PF10369">
    <property type="entry name" value="ALS_ss_C"/>
    <property type="match status" value="1"/>
</dbReference>
<proteinExistence type="predicted"/>
<evidence type="ECO:0000259" key="1">
    <source>
        <dbReference type="Pfam" id="PF10369"/>
    </source>
</evidence>
<dbReference type="Gene3D" id="3.30.70.1150">
    <property type="entry name" value="ACT-like. Chain A, domain 2"/>
    <property type="match status" value="1"/>
</dbReference>
<dbReference type="InterPro" id="IPR027271">
    <property type="entry name" value="Acetolactate_synth/TF_NikR_C"/>
</dbReference>
<sequence length="75" mass="8531">MISRSVILYKISTDILLNEDALAQFISIYKLQILNIQKKHTVIAFTGTDEKIEEITALLYPYGIIESSKSNEVKI</sequence>
<keyword evidence="3" id="KW-1185">Reference proteome</keyword>
<dbReference type="EMBL" id="JBHULY010000005">
    <property type="protein sequence ID" value="MFD2724931.1"/>
    <property type="molecule type" value="Genomic_DNA"/>
</dbReference>
<dbReference type="Proteomes" id="UP001597476">
    <property type="component" value="Unassembled WGS sequence"/>
</dbReference>
<accession>A0ABW5T6N3</accession>
<gene>
    <name evidence="2" type="ORF">ACFSR8_01790</name>
</gene>
<feature type="domain" description="Acetolactate synthase small subunit C-terminal" evidence="1">
    <location>
        <begin position="4"/>
        <end position="71"/>
    </location>
</feature>
<dbReference type="SUPFAM" id="SSF55021">
    <property type="entry name" value="ACT-like"/>
    <property type="match status" value="1"/>
</dbReference>
<dbReference type="RefSeq" id="WP_380288449.1">
    <property type="nucleotide sequence ID" value="NZ_JBHULY010000005.1"/>
</dbReference>
<organism evidence="2 3">
    <name type="scientific">Hyunsoonleella rubra</name>
    <dbReference type="NCBI Taxonomy" id="1737062"/>
    <lineage>
        <taxon>Bacteria</taxon>
        <taxon>Pseudomonadati</taxon>
        <taxon>Bacteroidota</taxon>
        <taxon>Flavobacteriia</taxon>
        <taxon>Flavobacteriales</taxon>
        <taxon>Flavobacteriaceae</taxon>
    </lineage>
</organism>
<name>A0ABW5T6N3_9FLAO</name>
<dbReference type="InterPro" id="IPR019455">
    <property type="entry name" value="Acetolactate_synth_ssu_C"/>
</dbReference>
<reference evidence="3" key="1">
    <citation type="journal article" date="2019" name="Int. J. Syst. Evol. Microbiol.">
        <title>The Global Catalogue of Microorganisms (GCM) 10K type strain sequencing project: providing services to taxonomists for standard genome sequencing and annotation.</title>
        <authorList>
            <consortium name="The Broad Institute Genomics Platform"/>
            <consortium name="The Broad Institute Genome Sequencing Center for Infectious Disease"/>
            <person name="Wu L."/>
            <person name="Ma J."/>
        </authorList>
    </citation>
    <scope>NUCLEOTIDE SEQUENCE [LARGE SCALE GENOMIC DNA]</scope>
    <source>
        <strain evidence="3">KCTC 42398</strain>
    </source>
</reference>
<evidence type="ECO:0000313" key="3">
    <source>
        <dbReference type="Proteomes" id="UP001597476"/>
    </source>
</evidence>
<comment type="caution">
    <text evidence="2">The sequence shown here is derived from an EMBL/GenBank/DDBJ whole genome shotgun (WGS) entry which is preliminary data.</text>
</comment>
<evidence type="ECO:0000313" key="2">
    <source>
        <dbReference type="EMBL" id="MFD2724931.1"/>
    </source>
</evidence>
<protein>
    <recommendedName>
        <fullName evidence="1">Acetolactate synthase small subunit C-terminal domain-containing protein</fullName>
    </recommendedName>
</protein>
<dbReference type="InterPro" id="IPR045865">
    <property type="entry name" value="ACT-like_dom_sf"/>
</dbReference>